<dbReference type="Proteomes" id="UP000240916">
    <property type="component" value="Segment"/>
</dbReference>
<reference evidence="1 2" key="1">
    <citation type="submission" date="2017-09" db="EMBL/GenBank/DDBJ databases">
        <authorList>
            <person name="Pradhan P."/>
            <person name="Aluri L.S."/>
            <person name="Anandarajan D."/>
            <person name="Beiriger J.C."/>
            <person name="Bethamcharla R."/>
            <person name="Betini N."/>
            <person name="Bhatt S.D."/>
            <person name="Chengalvala S."/>
            <person name="Cox N.E."/>
            <person name="Delvadia B.P."/>
            <person name="Desai A.S."/>
            <person name="Devaney A.M."/>
            <person name="Doyle B.K."/>
            <person name="Edgerton A.O."/>
            <person name="Erlich M.C."/>
            <person name="Fitzpatrick K.C."/>
            <person name="Gajjar E.A."/>
            <person name="Ganguly A."/>
            <person name="Gill R.S."/>
            <person name="Goldman M.G."/>
            <person name="Good P.M."/>
            <person name="Gupta N."/>
            <person name="Haddad L.M."/>
            <person name="Han E.J."/>
            <person name="Jain S."/>
            <person name="Jiang A."/>
            <person name="Jurgielewicz A.D."/>
            <person name="Kainth D.K."/>
            <person name="Karam J.M."/>
            <person name="Kodavatiganti M."/>
            <person name="Kriete S.J."/>
            <person name="MacDonald C.E."/>
            <person name="Maret J.P."/>
            <person name="Mathew A.E."/>
            <person name="Nako S."/>
            <person name="Natrajan M."/>
            <person name="Nishu N.M."/>
            <person name="Parikh A."/>
            <person name="Patel N."/>
            <person name="Patel P.D."/>
            <person name="Patel S."/>
            <person name="Patra K."/>
            <person name="Pumpuckdee D."/>
            <person name="Rai K."/>
            <person name="Ramanathan A."/>
            <person name="Sarkar A."/>
            <person name="Schaffer B.L."/>
            <person name="Shah P."/>
            <person name="Tata R.K."/>
            <person name="Tawfik A.H."/>
            <person name="Thuremella B.T."/>
            <person name="Toma J."/>
            <person name="Tran T.L."/>
            <person name="Veera S."/>
            <person name="Vemulapalli V.K."/>
            <person name="Vidas T.V."/>
            <person name="Vieira K.S."/>
            <person name="Vijayakumar G."/>
            <person name="Walor T.A."/>
            <person name="White C.R."/>
            <person name="Wong B.M."/>
            <person name="Zhao Sl."/>
            <person name="McDonald M.T."/>
            <person name="Dalia R."/>
            <person name="Little J.L."/>
            <person name="Gurney S.M.R."/>
            <person name="Bollivar D.W."/>
            <person name="Garlena R.A."/>
            <person name="Russell D.A."/>
            <person name="Pope W.H."/>
            <person name="Jacobs-Sera D."/>
            <person name="Hendrix R.W."/>
            <person name="Hatfull G.F."/>
        </authorList>
    </citation>
    <scope>NUCLEOTIDE SEQUENCE [LARGE SCALE GENOMIC DNA]</scope>
</reference>
<evidence type="ECO:0000313" key="2">
    <source>
        <dbReference type="Proteomes" id="UP000240916"/>
    </source>
</evidence>
<sequence length="134" mass="14692">MSIIEDLMLLEDLRGAIETPLDMSVFTGGNIVKYYPRRKDGVCAIRFDGSHESAQKIARAIGKTVQHEIPADVLPGDTGGTLTIPGESCSVRPGDVVVVFDMAHIEYRDGTVLSRKFSVMSAERFDKEYSLNGL</sequence>
<proteinExistence type="predicted"/>
<protein>
    <submittedName>
        <fullName evidence="1">Uncharacterized protein</fullName>
    </submittedName>
</protein>
<evidence type="ECO:0000313" key="1">
    <source>
        <dbReference type="EMBL" id="ATS93082.1"/>
    </source>
</evidence>
<organism evidence="1 2">
    <name type="scientific">Mycobacterium phage Superphikiman</name>
    <dbReference type="NCBI Taxonomy" id="2041551"/>
    <lineage>
        <taxon>Viruses</taxon>
        <taxon>Duplodnaviria</taxon>
        <taxon>Heunggongvirae</taxon>
        <taxon>Uroviricota</taxon>
        <taxon>Caudoviricetes</taxon>
        <taxon>Omegavirus</taxon>
        <taxon>Omegavirus courthouse</taxon>
    </lineage>
</organism>
<name>A0A2D2W4Q0_9CAUD</name>
<dbReference type="EMBL" id="MF919534">
    <property type="protein sequence ID" value="ATS93082.1"/>
    <property type="molecule type" value="Genomic_DNA"/>
</dbReference>
<gene>
    <name evidence="1" type="ORF">SEA_SUPERPHIKIMAN_180</name>
</gene>
<accession>A0A2D2W4Q0</accession>